<keyword evidence="1" id="KW-1133">Transmembrane helix</keyword>
<evidence type="ECO:0000313" key="2">
    <source>
        <dbReference type="EMBL" id="KAJ6220433.1"/>
    </source>
</evidence>
<dbReference type="Proteomes" id="UP001142055">
    <property type="component" value="Chromosome 2"/>
</dbReference>
<reference evidence="2" key="1">
    <citation type="submission" date="2022-12" db="EMBL/GenBank/DDBJ databases">
        <title>Genome assemblies of Blomia tropicalis.</title>
        <authorList>
            <person name="Cui Y."/>
        </authorList>
    </citation>
    <scope>NUCLEOTIDE SEQUENCE</scope>
    <source>
        <tissue evidence="2">Adult mites</tissue>
    </source>
</reference>
<sequence length="115" mass="12969">MVHIVCIILIVMKNPNLCLNTIGVVLELIVALHLIGISFYIIGFWFDAIIEGINAIQMCLHWSIQCRRLMDDYTDNRHVDYSVDDSGVPDIIATVHNGRTDSIQTVITNIDFPSL</sequence>
<proteinExistence type="predicted"/>
<accession>A0A9Q0RLK7</accession>
<keyword evidence="3" id="KW-1185">Reference proteome</keyword>
<evidence type="ECO:0000313" key="3">
    <source>
        <dbReference type="Proteomes" id="UP001142055"/>
    </source>
</evidence>
<gene>
    <name evidence="2" type="ORF">RDWZM_006245</name>
</gene>
<dbReference type="EMBL" id="JAPWDV010000002">
    <property type="protein sequence ID" value="KAJ6220433.1"/>
    <property type="molecule type" value="Genomic_DNA"/>
</dbReference>
<name>A0A9Q0RLK7_BLOTA</name>
<protein>
    <submittedName>
        <fullName evidence="2">Uncharacterized protein</fullName>
    </submittedName>
</protein>
<keyword evidence="1" id="KW-0472">Membrane</keyword>
<comment type="caution">
    <text evidence="2">The sequence shown here is derived from an EMBL/GenBank/DDBJ whole genome shotgun (WGS) entry which is preliminary data.</text>
</comment>
<dbReference type="AlphaFoldDB" id="A0A9Q0RLK7"/>
<organism evidence="2 3">
    <name type="scientific">Blomia tropicalis</name>
    <name type="common">Mite</name>
    <dbReference type="NCBI Taxonomy" id="40697"/>
    <lineage>
        <taxon>Eukaryota</taxon>
        <taxon>Metazoa</taxon>
        <taxon>Ecdysozoa</taxon>
        <taxon>Arthropoda</taxon>
        <taxon>Chelicerata</taxon>
        <taxon>Arachnida</taxon>
        <taxon>Acari</taxon>
        <taxon>Acariformes</taxon>
        <taxon>Sarcoptiformes</taxon>
        <taxon>Astigmata</taxon>
        <taxon>Glycyphagoidea</taxon>
        <taxon>Echimyopodidae</taxon>
        <taxon>Blomia</taxon>
    </lineage>
</organism>
<evidence type="ECO:0000256" key="1">
    <source>
        <dbReference type="SAM" id="Phobius"/>
    </source>
</evidence>
<feature type="transmembrane region" description="Helical" evidence="1">
    <location>
        <begin position="22"/>
        <end position="46"/>
    </location>
</feature>
<keyword evidence="1" id="KW-0812">Transmembrane</keyword>